<dbReference type="AlphaFoldDB" id="A0A1G9SZJ3"/>
<dbReference type="STRING" id="563176.SAMN04488090_3357"/>
<dbReference type="GO" id="GO:0004197">
    <property type="term" value="F:cysteine-type endopeptidase activity"/>
    <property type="evidence" value="ECO:0007669"/>
    <property type="project" value="InterPro"/>
</dbReference>
<name>A0A1G9SZJ3_9BACT</name>
<dbReference type="PANTHER" id="PTHR48104">
    <property type="entry name" value="METACASPASE-4"/>
    <property type="match status" value="1"/>
</dbReference>
<dbReference type="SUPFAM" id="SSF52129">
    <property type="entry name" value="Caspase-like"/>
    <property type="match status" value="1"/>
</dbReference>
<evidence type="ECO:0000259" key="2">
    <source>
        <dbReference type="Pfam" id="PF00656"/>
    </source>
</evidence>
<dbReference type="Proteomes" id="UP000198901">
    <property type="component" value="Unassembled WGS sequence"/>
</dbReference>
<feature type="compositionally biased region" description="Polar residues" evidence="1">
    <location>
        <begin position="1"/>
        <end position="11"/>
    </location>
</feature>
<keyword evidence="4" id="KW-1185">Reference proteome</keyword>
<feature type="compositionally biased region" description="Low complexity" evidence="1">
    <location>
        <begin position="12"/>
        <end position="22"/>
    </location>
</feature>
<dbReference type="InterPro" id="IPR029030">
    <property type="entry name" value="Caspase-like_dom_sf"/>
</dbReference>
<sequence>MTQTGTGSVRQTGKTTKTAAGTDAVPRSHRLARVAGRVILWLLAAGFPAQAGAQALGWEELFAIARSTPGTQRDSVLGQLEFSFSRVFRQTGNGQGCREFSRTLKTKDTEWDEVVTYCLGSEEVKILVENPTRVMALKQALKSVELFTEEVQSGGSMTGVLKSVFRRGKTTIEISSRVIGNSPKHFIVISGYADLPPKPKPRTVDAPGTDIAESDEGEGRNHALVIGIDRYRPDQGLDPLRNAVKDAERLRTVLARRYLFPDERITFLVNPDRRSLVNAFVELRKHIRESDNLLVFYAGHGYWDEDSHEGYWLPSNAEKKSPADWISNSDIISLLKPIKCKHLLVLADACFSGTLIQKHRGVEAEPAGDQLMALYRNTRSRHALTSGAKEKVPDRSPFADRLIRTLETWQGDYLRARNLFIEIAKGLENNPEAAGWAPQPQYGIIQNVGDDGKGGDFIFIRKK</sequence>
<accession>A0A1G9SZJ3</accession>
<organism evidence="3 4">
    <name type="scientific">Siphonobacter aquaeclarae</name>
    <dbReference type="NCBI Taxonomy" id="563176"/>
    <lineage>
        <taxon>Bacteria</taxon>
        <taxon>Pseudomonadati</taxon>
        <taxon>Bacteroidota</taxon>
        <taxon>Cytophagia</taxon>
        <taxon>Cytophagales</taxon>
        <taxon>Cytophagaceae</taxon>
        <taxon>Siphonobacter</taxon>
    </lineage>
</organism>
<protein>
    <submittedName>
        <fullName evidence="3">Caspase domain-containing protein</fullName>
    </submittedName>
</protein>
<feature type="domain" description="Peptidase C14 caspase" evidence="2">
    <location>
        <begin position="220"/>
        <end position="371"/>
    </location>
</feature>
<evidence type="ECO:0000313" key="4">
    <source>
        <dbReference type="Proteomes" id="UP000198901"/>
    </source>
</evidence>
<dbReference type="Pfam" id="PF00656">
    <property type="entry name" value="Peptidase_C14"/>
    <property type="match status" value="1"/>
</dbReference>
<evidence type="ECO:0000256" key="1">
    <source>
        <dbReference type="SAM" id="MobiDB-lite"/>
    </source>
</evidence>
<dbReference type="Gene3D" id="3.40.50.1460">
    <property type="match status" value="1"/>
</dbReference>
<feature type="region of interest" description="Disordered" evidence="1">
    <location>
        <begin position="1"/>
        <end position="25"/>
    </location>
</feature>
<dbReference type="GO" id="GO:0005737">
    <property type="term" value="C:cytoplasm"/>
    <property type="evidence" value="ECO:0007669"/>
    <property type="project" value="TreeGrafter"/>
</dbReference>
<dbReference type="InterPro" id="IPR011600">
    <property type="entry name" value="Pept_C14_caspase"/>
</dbReference>
<gene>
    <name evidence="3" type="ORF">SAMN04488090_3357</name>
</gene>
<dbReference type="PANTHER" id="PTHR48104:SF30">
    <property type="entry name" value="METACASPASE-1"/>
    <property type="match status" value="1"/>
</dbReference>
<reference evidence="3 4" key="1">
    <citation type="submission" date="2016-10" db="EMBL/GenBank/DDBJ databases">
        <authorList>
            <person name="de Groot N.N."/>
        </authorList>
    </citation>
    <scope>NUCLEOTIDE SEQUENCE [LARGE SCALE GENOMIC DNA]</scope>
    <source>
        <strain evidence="3 4">DSM 21668</strain>
    </source>
</reference>
<dbReference type="GO" id="GO:0006508">
    <property type="term" value="P:proteolysis"/>
    <property type="evidence" value="ECO:0007669"/>
    <property type="project" value="InterPro"/>
</dbReference>
<dbReference type="InterPro" id="IPR050452">
    <property type="entry name" value="Metacaspase"/>
</dbReference>
<proteinExistence type="predicted"/>
<dbReference type="EMBL" id="FNGS01000006">
    <property type="protein sequence ID" value="SDM40883.1"/>
    <property type="molecule type" value="Genomic_DNA"/>
</dbReference>
<evidence type="ECO:0000313" key="3">
    <source>
        <dbReference type="EMBL" id="SDM40883.1"/>
    </source>
</evidence>